<name>A0A1H7DFI6_9RHOB</name>
<dbReference type="PANTHER" id="PTHR43401">
    <property type="entry name" value="L-THREONINE 3-DEHYDROGENASE"/>
    <property type="match status" value="1"/>
</dbReference>
<evidence type="ECO:0000313" key="6">
    <source>
        <dbReference type="EMBL" id="SEJ97990.1"/>
    </source>
</evidence>
<dbReference type="AlphaFoldDB" id="A0A1H7DFI6"/>
<dbReference type="Gene3D" id="3.90.180.10">
    <property type="entry name" value="Medium-chain alcohol dehydrogenases, catalytic domain"/>
    <property type="match status" value="1"/>
</dbReference>
<reference evidence="6 7" key="1">
    <citation type="submission" date="2016-10" db="EMBL/GenBank/DDBJ databases">
        <authorList>
            <person name="de Groot N.N."/>
        </authorList>
    </citation>
    <scope>NUCLEOTIDE SEQUENCE [LARGE SCALE GENOMIC DNA]</scope>
    <source>
        <strain evidence="6 7">DSM 29340</strain>
    </source>
</reference>
<gene>
    <name evidence="6" type="ORF">SAMN05444007_11064</name>
</gene>
<evidence type="ECO:0000256" key="3">
    <source>
        <dbReference type="ARBA" id="ARBA00023002"/>
    </source>
</evidence>
<dbReference type="InterPro" id="IPR036291">
    <property type="entry name" value="NAD(P)-bd_dom_sf"/>
</dbReference>
<keyword evidence="2 4" id="KW-0862">Zinc</keyword>
<comment type="cofactor">
    <cofactor evidence="4">
        <name>Zn(2+)</name>
        <dbReference type="ChEBI" id="CHEBI:29105"/>
    </cofactor>
</comment>
<dbReference type="GO" id="GO:0008270">
    <property type="term" value="F:zinc ion binding"/>
    <property type="evidence" value="ECO:0007669"/>
    <property type="project" value="InterPro"/>
</dbReference>
<dbReference type="RefSeq" id="WP_092369529.1">
    <property type="nucleotide sequence ID" value="NZ_BMGV01000010.1"/>
</dbReference>
<evidence type="ECO:0000313" key="7">
    <source>
        <dbReference type="Proteomes" id="UP000199379"/>
    </source>
</evidence>
<dbReference type="Proteomes" id="UP000199379">
    <property type="component" value="Unassembled WGS sequence"/>
</dbReference>
<keyword evidence="7" id="KW-1185">Reference proteome</keyword>
<dbReference type="InterPro" id="IPR020843">
    <property type="entry name" value="ER"/>
</dbReference>
<dbReference type="PANTHER" id="PTHR43401:SF2">
    <property type="entry name" value="L-THREONINE 3-DEHYDROGENASE"/>
    <property type="match status" value="1"/>
</dbReference>
<dbReference type="Pfam" id="PF08240">
    <property type="entry name" value="ADH_N"/>
    <property type="match status" value="1"/>
</dbReference>
<dbReference type="EMBL" id="FNYD01000010">
    <property type="protein sequence ID" value="SEJ97990.1"/>
    <property type="molecule type" value="Genomic_DNA"/>
</dbReference>
<sequence length="330" mass="34558">MRAILFPSRDTVEVTDLPAPRAGPGEVVVEIRASGLCHTDVEVLRGNYGTGAYPLVPGHEFAGVVAEVGPGVDAVAAGDRVAIDPNLNCGACAACAKGWVHLCESLGAYGVTIDGGFAERCVVKADAVHDIGDLPFDIAALAEPIGCVLNGVDMAHEPHMRHALIFGAGPMGLLLGLVLQARGLSAVTMVEPADARRNLAASLGLSALAPGDAALGDMTQAVDFVADATGRPSVVAEALGHVAPGGTFHMFGVCPQDARVEISPFDIFRRQLRIVGSHSLNRNIPAALDMLRELRPKLDHLISHRLTPEEMGEVFRNGLPGDALKLQVRF</sequence>
<evidence type="ECO:0000256" key="1">
    <source>
        <dbReference type="ARBA" id="ARBA00022723"/>
    </source>
</evidence>
<keyword evidence="1 4" id="KW-0479">Metal-binding</keyword>
<keyword evidence="3" id="KW-0560">Oxidoreductase</keyword>
<dbReference type="PROSITE" id="PS00059">
    <property type="entry name" value="ADH_ZINC"/>
    <property type="match status" value="1"/>
</dbReference>
<dbReference type="InterPro" id="IPR011032">
    <property type="entry name" value="GroES-like_sf"/>
</dbReference>
<evidence type="ECO:0000256" key="4">
    <source>
        <dbReference type="RuleBase" id="RU361277"/>
    </source>
</evidence>
<dbReference type="GO" id="GO:0016616">
    <property type="term" value="F:oxidoreductase activity, acting on the CH-OH group of donors, NAD or NADP as acceptor"/>
    <property type="evidence" value="ECO:0007669"/>
    <property type="project" value="UniProtKB-ARBA"/>
</dbReference>
<dbReference type="InterPro" id="IPR013149">
    <property type="entry name" value="ADH-like_C"/>
</dbReference>
<accession>A0A1H7DFI6</accession>
<evidence type="ECO:0000256" key="2">
    <source>
        <dbReference type="ARBA" id="ARBA00022833"/>
    </source>
</evidence>
<feature type="domain" description="Enoyl reductase (ER)" evidence="5">
    <location>
        <begin position="8"/>
        <end position="205"/>
    </location>
</feature>
<dbReference type="InterPro" id="IPR013154">
    <property type="entry name" value="ADH-like_N"/>
</dbReference>
<organism evidence="6 7">
    <name type="scientific">Cribrihabitans marinus</name>
    <dbReference type="NCBI Taxonomy" id="1227549"/>
    <lineage>
        <taxon>Bacteria</taxon>
        <taxon>Pseudomonadati</taxon>
        <taxon>Pseudomonadota</taxon>
        <taxon>Alphaproteobacteria</taxon>
        <taxon>Rhodobacterales</taxon>
        <taxon>Paracoccaceae</taxon>
        <taxon>Cribrihabitans</taxon>
    </lineage>
</organism>
<evidence type="ECO:0000259" key="5">
    <source>
        <dbReference type="SMART" id="SM00829"/>
    </source>
</evidence>
<dbReference type="SUPFAM" id="SSF51735">
    <property type="entry name" value="NAD(P)-binding Rossmann-fold domains"/>
    <property type="match status" value="1"/>
</dbReference>
<dbReference type="SUPFAM" id="SSF50129">
    <property type="entry name" value="GroES-like"/>
    <property type="match status" value="1"/>
</dbReference>
<dbReference type="SMART" id="SM00829">
    <property type="entry name" value="PKS_ER"/>
    <property type="match status" value="1"/>
</dbReference>
<dbReference type="OrthoDB" id="9809185at2"/>
<protein>
    <submittedName>
        <fullName evidence="6">2-desacetyl-2-hydroxyethyl bacteriochlorophyllide A dehydrogenase</fullName>
    </submittedName>
</protein>
<dbReference type="InterPro" id="IPR050129">
    <property type="entry name" value="Zn_alcohol_dh"/>
</dbReference>
<comment type="similarity">
    <text evidence="4">Belongs to the zinc-containing alcohol dehydrogenase family.</text>
</comment>
<dbReference type="InterPro" id="IPR002328">
    <property type="entry name" value="ADH_Zn_CS"/>
</dbReference>
<dbReference type="Gene3D" id="3.40.50.720">
    <property type="entry name" value="NAD(P)-binding Rossmann-like Domain"/>
    <property type="match status" value="1"/>
</dbReference>
<dbReference type="Pfam" id="PF00107">
    <property type="entry name" value="ADH_zinc_N"/>
    <property type="match status" value="1"/>
</dbReference>
<proteinExistence type="inferred from homology"/>
<dbReference type="STRING" id="1227549.SAMN05444007_11064"/>